<proteinExistence type="predicted"/>
<accession>A0A8D8G1Q4</accession>
<sequence>MAMAKLLRRPVASSPIVCGTFWIRRFSPSLNRLRCQTWTWNRPSSLADHPPRTICCRSSLCRECTAQPVVCTTRFRTTRRRWPWNRLRPAPTLACLVRLRSGTFHRIITTTTTIITRGRGRRHRLRVLRHRC</sequence>
<evidence type="ECO:0000313" key="1">
    <source>
        <dbReference type="EMBL" id="CAG6493212.1"/>
    </source>
</evidence>
<organism evidence="1">
    <name type="scientific">Culex pipiens</name>
    <name type="common">House mosquito</name>
    <dbReference type="NCBI Taxonomy" id="7175"/>
    <lineage>
        <taxon>Eukaryota</taxon>
        <taxon>Metazoa</taxon>
        <taxon>Ecdysozoa</taxon>
        <taxon>Arthropoda</taxon>
        <taxon>Hexapoda</taxon>
        <taxon>Insecta</taxon>
        <taxon>Pterygota</taxon>
        <taxon>Neoptera</taxon>
        <taxon>Endopterygota</taxon>
        <taxon>Diptera</taxon>
        <taxon>Nematocera</taxon>
        <taxon>Culicoidea</taxon>
        <taxon>Culicidae</taxon>
        <taxon>Culicinae</taxon>
        <taxon>Culicini</taxon>
        <taxon>Culex</taxon>
        <taxon>Culex</taxon>
    </lineage>
</organism>
<reference evidence="1" key="1">
    <citation type="submission" date="2021-05" db="EMBL/GenBank/DDBJ databases">
        <authorList>
            <person name="Alioto T."/>
            <person name="Alioto T."/>
            <person name="Gomez Garrido J."/>
        </authorList>
    </citation>
    <scope>NUCLEOTIDE SEQUENCE</scope>
</reference>
<dbReference type="AlphaFoldDB" id="A0A8D8G1Q4"/>
<name>A0A8D8G1Q4_CULPI</name>
<protein>
    <submittedName>
        <fullName evidence="1">(northern house mosquito) hypothetical protein</fullName>
    </submittedName>
</protein>
<dbReference type="EMBL" id="HBUE01123011">
    <property type="protein sequence ID" value="CAG6493212.1"/>
    <property type="molecule type" value="Transcribed_RNA"/>
</dbReference>